<dbReference type="RefSeq" id="WP_184046922.1">
    <property type="nucleotide sequence ID" value="NZ_JACIGK010000027.1"/>
</dbReference>
<evidence type="ECO:0000256" key="2">
    <source>
        <dbReference type="ARBA" id="ARBA00022448"/>
    </source>
</evidence>
<dbReference type="InterPro" id="IPR050683">
    <property type="entry name" value="Bact_Polysacc_Export_ATP-bd"/>
</dbReference>
<evidence type="ECO:0000313" key="7">
    <source>
        <dbReference type="Proteomes" id="UP000554286"/>
    </source>
</evidence>
<protein>
    <submittedName>
        <fullName evidence="6">ABC-type polysaccharide/polyol phosphate transport system ATPase subunit</fullName>
    </submittedName>
</protein>
<evidence type="ECO:0000256" key="1">
    <source>
        <dbReference type="ARBA" id="ARBA00005417"/>
    </source>
</evidence>
<keyword evidence="7" id="KW-1185">Reference proteome</keyword>
<reference evidence="6 7" key="1">
    <citation type="submission" date="2020-08" db="EMBL/GenBank/DDBJ databases">
        <title>Genome sequencing of Purple Non-Sulfur Bacteria from various extreme environments.</title>
        <authorList>
            <person name="Mayer M."/>
        </authorList>
    </citation>
    <scope>NUCLEOTIDE SEQUENCE [LARGE SCALE GENOMIC DNA]</scope>
    <source>
        <strain evidence="6 7">JA131</strain>
    </source>
</reference>
<dbReference type="GO" id="GO:0005524">
    <property type="term" value="F:ATP binding"/>
    <property type="evidence" value="ECO:0007669"/>
    <property type="project" value="UniProtKB-KW"/>
</dbReference>
<dbReference type="Pfam" id="PF00005">
    <property type="entry name" value="ABC_tran"/>
    <property type="match status" value="1"/>
</dbReference>
<sequence length="426" mass="44261">MTTADPAALLTLRDVSRRFAATPTRDRRAWGRQVLRVLAGGDPAPLAEGPGVVTALEDVSLIVRRGEAVGVVGLNGAGKTTLLRVAAGHLAMDAGTVHRRGRLATLMDLTAGLAPHLSGHACIATVGALLGRDRRAMAAAAPAIAAFSGLGDALERPVGGYSSGMALRLGFAIAAHCDPDLLLVDEVLSVGDFPFRQKCLARMMVVRERAAILLVSHNLAEVARFCDRVVVLDRGRVAFDGATETGLSVYRTLAEGADASSPAGTPSSLAGPAADGPPAFLRPFHRDAARVGPLDLTWTDGSGAAVDTRPFGAPLGLRLRAPLRAPARALFVGVPLYAADGTRVSGLASDLTDAPLSADAGQTVTVRLTLPAPRLNPGLWHGVAVLHDGPGTLARQPLPPLRVTGGPSRHWGHWTPEARWSLSVSE</sequence>
<evidence type="ECO:0000256" key="3">
    <source>
        <dbReference type="ARBA" id="ARBA00022741"/>
    </source>
</evidence>
<dbReference type="InterPro" id="IPR027417">
    <property type="entry name" value="P-loop_NTPase"/>
</dbReference>
<dbReference type="SUPFAM" id="SSF52540">
    <property type="entry name" value="P-loop containing nucleoside triphosphate hydrolases"/>
    <property type="match status" value="1"/>
</dbReference>
<dbReference type="Proteomes" id="UP000554286">
    <property type="component" value="Unassembled WGS sequence"/>
</dbReference>
<gene>
    <name evidence="6" type="ORF">GGD89_003129</name>
</gene>
<dbReference type="PANTHER" id="PTHR46743:SF2">
    <property type="entry name" value="TEICHOIC ACIDS EXPORT ATP-BINDING PROTEIN TAGH"/>
    <property type="match status" value="1"/>
</dbReference>
<dbReference type="SMART" id="SM00382">
    <property type="entry name" value="AAA"/>
    <property type="match status" value="1"/>
</dbReference>
<name>A0A7W6WAS3_9PROT</name>
<evidence type="ECO:0000259" key="5">
    <source>
        <dbReference type="PROSITE" id="PS50893"/>
    </source>
</evidence>
<accession>A0A7W6WAS3</accession>
<dbReference type="PANTHER" id="PTHR46743">
    <property type="entry name" value="TEICHOIC ACIDS EXPORT ATP-BINDING PROTEIN TAGH"/>
    <property type="match status" value="1"/>
</dbReference>
<dbReference type="CDD" id="cd03220">
    <property type="entry name" value="ABC_KpsT_Wzt"/>
    <property type="match status" value="1"/>
</dbReference>
<dbReference type="InterPro" id="IPR003593">
    <property type="entry name" value="AAA+_ATPase"/>
</dbReference>
<evidence type="ECO:0000256" key="4">
    <source>
        <dbReference type="ARBA" id="ARBA00022840"/>
    </source>
</evidence>
<dbReference type="GO" id="GO:0016887">
    <property type="term" value="F:ATP hydrolysis activity"/>
    <property type="evidence" value="ECO:0007669"/>
    <property type="project" value="InterPro"/>
</dbReference>
<organism evidence="6 7">
    <name type="scientific">Roseospira visakhapatnamensis</name>
    <dbReference type="NCBI Taxonomy" id="390880"/>
    <lineage>
        <taxon>Bacteria</taxon>
        <taxon>Pseudomonadati</taxon>
        <taxon>Pseudomonadota</taxon>
        <taxon>Alphaproteobacteria</taxon>
        <taxon>Rhodospirillales</taxon>
        <taxon>Rhodospirillaceae</taxon>
        <taxon>Roseospira</taxon>
    </lineage>
</organism>
<dbReference type="GO" id="GO:0140359">
    <property type="term" value="F:ABC-type transporter activity"/>
    <property type="evidence" value="ECO:0007669"/>
    <property type="project" value="InterPro"/>
</dbReference>
<feature type="domain" description="ABC transporter" evidence="5">
    <location>
        <begin position="10"/>
        <end position="259"/>
    </location>
</feature>
<dbReference type="InterPro" id="IPR015860">
    <property type="entry name" value="ABC_transpr_TagH-like"/>
</dbReference>
<keyword evidence="3" id="KW-0547">Nucleotide-binding</keyword>
<comment type="caution">
    <text evidence="6">The sequence shown here is derived from an EMBL/GenBank/DDBJ whole genome shotgun (WGS) entry which is preliminary data.</text>
</comment>
<dbReference type="AlphaFoldDB" id="A0A7W6WAS3"/>
<dbReference type="GO" id="GO:0016020">
    <property type="term" value="C:membrane"/>
    <property type="evidence" value="ECO:0007669"/>
    <property type="project" value="InterPro"/>
</dbReference>
<dbReference type="EMBL" id="JACIGK010000027">
    <property type="protein sequence ID" value="MBB4267485.1"/>
    <property type="molecule type" value="Genomic_DNA"/>
</dbReference>
<dbReference type="Gene3D" id="3.40.50.300">
    <property type="entry name" value="P-loop containing nucleotide triphosphate hydrolases"/>
    <property type="match status" value="1"/>
</dbReference>
<dbReference type="InterPro" id="IPR003439">
    <property type="entry name" value="ABC_transporter-like_ATP-bd"/>
</dbReference>
<proteinExistence type="inferred from homology"/>
<dbReference type="PROSITE" id="PS50893">
    <property type="entry name" value="ABC_TRANSPORTER_2"/>
    <property type="match status" value="1"/>
</dbReference>
<keyword evidence="4" id="KW-0067">ATP-binding</keyword>
<keyword evidence="2" id="KW-0813">Transport</keyword>
<evidence type="ECO:0000313" key="6">
    <source>
        <dbReference type="EMBL" id="MBB4267485.1"/>
    </source>
</evidence>
<comment type="similarity">
    <text evidence="1">Belongs to the ABC transporter superfamily.</text>
</comment>